<evidence type="ECO:0000313" key="1">
    <source>
        <dbReference type="EMBL" id="TWP35127.1"/>
    </source>
</evidence>
<dbReference type="AlphaFoldDB" id="A0A563E4X7"/>
<keyword evidence="3" id="KW-1185">Reference proteome</keyword>
<sequence length="34" mass="4043">DSLIALANAIIITRRLIRTAWTTHRWDTRPTRRP</sequence>
<gene>
    <name evidence="2" type="ORF">FGL98_07560</name>
    <name evidence="1" type="ORF">FGL98_15370</name>
</gene>
<evidence type="ECO:0000313" key="2">
    <source>
        <dbReference type="EMBL" id="TWP37251.1"/>
    </source>
</evidence>
<dbReference type="EMBL" id="VCQV01000007">
    <property type="protein sequence ID" value="TWP37251.1"/>
    <property type="molecule type" value="Genomic_DNA"/>
</dbReference>
<name>A0A563E4X7_9MICO</name>
<comment type="caution">
    <text evidence="2">The sequence shown here is derived from an EMBL/GenBank/DDBJ whole genome shotgun (WGS) entry which is preliminary data.</text>
</comment>
<dbReference type="Proteomes" id="UP000320244">
    <property type="component" value="Unassembled WGS sequence"/>
</dbReference>
<dbReference type="EMBL" id="VCQV01000022">
    <property type="protein sequence ID" value="TWP35127.1"/>
    <property type="molecule type" value="Genomic_DNA"/>
</dbReference>
<accession>A0A563E4X7</accession>
<evidence type="ECO:0000313" key="3">
    <source>
        <dbReference type="Proteomes" id="UP000320244"/>
    </source>
</evidence>
<feature type="non-terminal residue" evidence="2">
    <location>
        <position position="1"/>
    </location>
</feature>
<reference evidence="2 3" key="1">
    <citation type="submission" date="2019-05" db="EMBL/GenBank/DDBJ databases">
        <authorList>
            <person name="Lee S.D."/>
        </authorList>
    </citation>
    <scope>NUCLEOTIDE SEQUENCE [LARGE SCALE GENOMIC DNA]</scope>
    <source>
        <strain evidence="2 3">C5-26</strain>
    </source>
</reference>
<proteinExistence type="predicted"/>
<organism evidence="2 3">
    <name type="scientific">Leekyejoonella antrihumi</name>
    <dbReference type="NCBI Taxonomy" id="1660198"/>
    <lineage>
        <taxon>Bacteria</taxon>
        <taxon>Bacillati</taxon>
        <taxon>Actinomycetota</taxon>
        <taxon>Actinomycetes</taxon>
        <taxon>Micrococcales</taxon>
        <taxon>Dermacoccaceae</taxon>
        <taxon>Leekyejoonella</taxon>
    </lineage>
</organism>
<protein>
    <submittedName>
        <fullName evidence="2">IS5/IS1182 family transposase</fullName>
    </submittedName>
</protein>
<reference evidence="2 3" key="2">
    <citation type="submission" date="2019-08" db="EMBL/GenBank/DDBJ databases">
        <title>Jejuicoccus antrihumi gen. nov., sp. nov., a new member of the family Dermacoccaceae isolated from a cave.</title>
        <authorList>
            <person name="Schumann P."/>
            <person name="Kim I.S."/>
        </authorList>
    </citation>
    <scope>NUCLEOTIDE SEQUENCE [LARGE SCALE GENOMIC DNA]</scope>
    <source>
        <strain evidence="2 3">C5-26</strain>
    </source>
</reference>